<comment type="caution">
    <text evidence="2">The sequence shown here is derived from an EMBL/GenBank/DDBJ whole genome shotgun (WGS) entry which is preliminary data.</text>
</comment>
<accession>A0A395TA22</accession>
<dbReference type="Proteomes" id="UP000266234">
    <property type="component" value="Unassembled WGS sequence"/>
</dbReference>
<reference evidence="2 3" key="1">
    <citation type="journal article" date="2018" name="PLoS Pathog.">
        <title>Evolution of structural diversity of trichothecenes, a family of toxins produced by plant pathogenic and entomopathogenic fungi.</title>
        <authorList>
            <person name="Proctor R.H."/>
            <person name="McCormick S.P."/>
            <person name="Kim H.S."/>
            <person name="Cardoza R.E."/>
            <person name="Stanley A.M."/>
            <person name="Lindo L."/>
            <person name="Kelly A."/>
            <person name="Brown D.W."/>
            <person name="Lee T."/>
            <person name="Vaughan M.M."/>
            <person name="Alexander N.J."/>
            <person name="Busman M."/>
            <person name="Gutierrez S."/>
        </authorList>
    </citation>
    <scope>NUCLEOTIDE SEQUENCE [LARGE SCALE GENOMIC DNA]</scope>
    <source>
        <strain evidence="2 3">NRRL 20695</strain>
    </source>
</reference>
<organism evidence="2 3">
    <name type="scientific">Fusarium longipes</name>
    <dbReference type="NCBI Taxonomy" id="694270"/>
    <lineage>
        <taxon>Eukaryota</taxon>
        <taxon>Fungi</taxon>
        <taxon>Dikarya</taxon>
        <taxon>Ascomycota</taxon>
        <taxon>Pezizomycotina</taxon>
        <taxon>Sordariomycetes</taxon>
        <taxon>Hypocreomycetidae</taxon>
        <taxon>Hypocreales</taxon>
        <taxon>Nectriaceae</taxon>
        <taxon>Fusarium</taxon>
    </lineage>
</organism>
<dbReference type="AlphaFoldDB" id="A0A395TA22"/>
<dbReference type="Gene3D" id="2.40.160.20">
    <property type="match status" value="1"/>
</dbReference>
<proteinExistence type="predicted"/>
<protein>
    <submittedName>
        <fullName evidence="2">Uncharacterized protein</fullName>
    </submittedName>
</protein>
<gene>
    <name evidence="2" type="ORF">FLONG3_864</name>
</gene>
<dbReference type="EMBL" id="PXOG01000016">
    <property type="protein sequence ID" value="RGP81075.1"/>
    <property type="molecule type" value="Genomic_DNA"/>
</dbReference>
<feature type="signal peptide" evidence="1">
    <location>
        <begin position="1"/>
        <end position="20"/>
    </location>
</feature>
<name>A0A395TA22_9HYPO</name>
<feature type="chain" id="PRO_5017387811" evidence="1">
    <location>
        <begin position="21"/>
        <end position="194"/>
    </location>
</feature>
<dbReference type="OrthoDB" id="3426753at2759"/>
<evidence type="ECO:0000313" key="3">
    <source>
        <dbReference type="Proteomes" id="UP000266234"/>
    </source>
</evidence>
<evidence type="ECO:0000313" key="2">
    <source>
        <dbReference type="EMBL" id="RGP81075.1"/>
    </source>
</evidence>
<keyword evidence="1" id="KW-0732">Signal</keyword>
<evidence type="ECO:0000256" key="1">
    <source>
        <dbReference type="SAM" id="SignalP"/>
    </source>
</evidence>
<sequence length="194" mass="21377">MRITLVQALFFNLGLGMSLGTLLPRTETDIGPFKNPHLTPFLQIDLAVGRETNVTGPDTRWGAAPNVQGGKVSGAFEADILPIGTSYERYVKNEQGENSFYNNRYILQTANKQTISLEVDVIVNYRNNAHYSFGFAKFVTDIPHLLYLNYNIYLLEVTGDFETGKAASQIFALQSGGRRDGEPIKALLPAGGDD</sequence>
<keyword evidence="3" id="KW-1185">Reference proteome</keyword>